<evidence type="ECO:0000313" key="2">
    <source>
        <dbReference type="EMBL" id="KAF4512328.1"/>
    </source>
</evidence>
<organism evidence="2 3">
    <name type="scientific">Ophiocordyceps sinensis</name>
    <dbReference type="NCBI Taxonomy" id="72228"/>
    <lineage>
        <taxon>Eukaryota</taxon>
        <taxon>Fungi</taxon>
        <taxon>Dikarya</taxon>
        <taxon>Ascomycota</taxon>
        <taxon>Pezizomycotina</taxon>
        <taxon>Sordariomycetes</taxon>
        <taxon>Hypocreomycetidae</taxon>
        <taxon>Hypocreales</taxon>
        <taxon>Ophiocordycipitaceae</taxon>
        <taxon>Ophiocordyceps</taxon>
    </lineage>
</organism>
<evidence type="ECO:0000313" key="3">
    <source>
        <dbReference type="Proteomes" id="UP000557566"/>
    </source>
</evidence>
<sequence>MSVKTTRGWDANSHEALLLAFIDEIKPNKAMITNVTERMKAQGYTYSFDAINQHVQKLRKGRDLSGVANAAGGGGTPTKTTPSKAGGRGRKTPSKRGNKELTPVEDDEEVKNLKREAPDVEIKKETPKNKRFKAEPVPEPVSDDCGDEI</sequence>
<reference evidence="2 3" key="1">
    <citation type="journal article" date="2020" name="Genome Biol. Evol.">
        <title>A new high-quality draft genome assembly of the Chinese cordyceps Ophiocordyceps sinensis.</title>
        <authorList>
            <person name="Shu R."/>
            <person name="Zhang J."/>
            <person name="Meng Q."/>
            <person name="Zhang H."/>
            <person name="Zhou G."/>
            <person name="Li M."/>
            <person name="Wu P."/>
            <person name="Zhao Y."/>
            <person name="Chen C."/>
            <person name="Qin Q."/>
        </authorList>
    </citation>
    <scope>NUCLEOTIDE SEQUENCE [LARGE SCALE GENOMIC DNA]</scope>
    <source>
        <strain evidence="2 3">IOZ07</strain>
    </source>
</reference>
<dbReference type="EMBL" id="JAAVMX010000002">
    <property type="protein sequence ID" value="KAF4512328.1"/>
    <property type="molecule type" value="Genomic_DNA"/>
</dbReference>
<dbReference type="AlphaFoldDB" id="A0A8H4V8Y9"/>
<name>A0A8H4V8Y9_9HYPO</name>
<feature type="compositionally biased region" description="Basic residues" evidence="1">
    <location>
        <begin position="87"/>
        <end position="96"/>
    </location>
</feature>
<proteinExistence type="predicted"/>
<comment type="caution">
    <text evidence="2">The sequence shown here is derived from an EMBL/GenBank/DDBJ whole genome shotgun (WGS) entry which is preliminary data.</text>
</comment>
<accession>A0A8H4V8Y9</accession>
<dbReference type="OrthoDB" id="4777826at2759"/>
<gene>
    <name evidence="2" type="ORF">G6O67_001484</name>
</gene>
<feature type="region of interest" description="Disordered" evidence="1">
    <location>
        <begin position="60"/>
        <end position="149"/>
    </location>
</feature>
<dbReference type="Proteomes" id="UP000557566">
    <property type="component" value="Unassembled WGS sequence"/>
</dbReference>
<evidence type="ECO:0000256" key="1">
    <source>
        <dbReference type="SAM" id="MobiDB-lite"/>
    </source>
</evidence>
<keyword evidence="3" id="KW-1185">Reference proteome</keyword>
<protein>
    <submittedName>
        <fullName evidence="2">Uncharacterized protein</fullName>
    </submittedName>
</protein>
<feature type="compositionally biased region" description="Basic and acidic residues" evidence="1">
    <location>
        <begin position="110"/>
        <end position="136"/>
    </location>
</feature>